<feature type="transmembrane region" description="Helical" evidence="1">
    <location>
        <begin position="22"/>
        <end position="40"/>
    </location>
</feature>
<evidence type="ECO:0000256" key="1">
    <source>
        <dbReference type="SAM" id="Phobius"/>
    </source>
</evidence>
<accession>A0AAV4ZY45</accession>
<keyword evidence="1" id="KW-0812">Transmembrane</keyword>
<reference evidence="2" key="2">
    <citation type="submission" date="2021-08" db="EMBL/GenBank/DDBJ databases">
        <authorList>
            <person name="Tani A."/>
            <person name="Ola A."/>
            <person name="Ogura Y."/>
            <person name="Katsura K."/>
            <person name="Hayashi T."/>
        </authorList>
    </citation>
    <scope>NUCLEOTIDE SEQUENCE</scope>
    <source>
        <strain evidence="2">DSM 16372</strain>
    </source>
</reference>
<name>A0AAV4ZY45_9HYPH</name>
<sequence length="55" mass="6001">MPRCYAPRAPLPRGPNLTPDTILHGLLWVLNLAAGTLGCVRRGFRCRGVSLMIAK</sequence>
<comment type="caution">
    <text evidence="2">The sequence shown here is derived from an EMBL/GenBank/DDBJ whole genome shotgun (WGS) entry which is preliminary data.</text>
</comment>
<keyword evidence="1" id="KW-1133">Transmembrane helix</keyword>
<evidence type="ECO:0000313" key="2">
    <source>
        <dbReference type="EMBL" id="GJD92190.1"/>
    </source>
</evidence>
<dbReference type="EMBL" id="BPQO01000038">
    <property type="protein sequence ID" value="GJD92190.1"/>
    <property type="molecule type" value="Genomic_DNA"/>
</dbReference>
<keyword evidence="1" id="KW-0472">Membrane</keyword>
<proteinExistence type="predicted"/>
<reference evidence="2" key="1">
    <citation type="journal article" date="2016" name="Front. Microbiol.">
        <title>Genome Sequence of the Piezophilic, Mesophilic Sulfate-Reducing Bacterium Desulfovibrio indicus J2T.</title>
        <authorList>
            <person name="Cao J."/>
            <person name="Maignien L."/>
            <person name="Shao Z."/>
            <person name="Alain K."/>
            <person name="Jebbar M."/>
        </authorList>
    </citation>
    <scope>NUCLEOTIDE SEQUENCE</scope>
    <source>
        <strain evidence="2">DSM 16372</strain>
    </source>
</reference>
<evidence type="ECO:0000313" key="3">
    <source>
        <dbReference type="Proteomes" id="UP001055247"/>
    </source>
</evidence>
<dbReference type="Proteomes" id="UP001055247">
    <property type="component" value="Unassembled WGS sequence"/>
</dbReference>
<organism evidence="2 3">
    <name type="scientific">Methylobacterium hispanicum</name>
    <dbReference type="NCBI Taxonomy" id="270350"/>
    <lineage>
        <taxon>Bacteria</taxon>
        <taxon>Pseudomonadati</taxon>
        <taxon>Pseudomonadota</taxon>
        <taxon>Alphaproteobacteria</taxon>
        <taxon>Hyphomicrobiales</taxon>
        <taxon>Methylobacteriaceae</taxon>
        <taxon>Methylobacterium</taxon>
    </lineage>
</organism>
<gene>
    <name evidence="2" type="ORF">BHAOGJBA_5743</name>
</gene>
<dbReference type="AlphaFoldDB" id="A0AAV4ZY45"/>
<protein>
    <submittedName>
        <fullName evidence="2">Uncharacterized protein</fullName>
    </submittedName>
</protein>
<keyword evidence="3" id="KW-1185">Reference proteome</keyword>